<dbReference type="Gene3D" id="2.60.40.3650">
    <property type="match status" value="1"/>
</dbReference>
<evidence type="ECO:0000313" key="4">
    <source>
        <dbReference type="Proteomes" id="UP000663181"/>
    </source>
</evidence>
<dbReference type="InterPro" id="IPR027268">
    <property type="entry name" value="Peptidase_M4/M1_CTD_sf"/>
</dbReference>
<dbReference type="RefSeq" id="WP_188799221.1">
    <property type="nucleotide sequence ID" value="NZ_BMIZ01000001.1"/>
</dbReference>
<feature type="domain" description="Peptidase M61 N-terminal" evidence="2">
    <location>
        <begin position="20"/>
        <end position="190"/>
    </location>
</feature>
<protein>
    <submittedName>
        <fullName evidence="3">M61 family peptidase</fullName>
    </submittedName>
</protein>
<accession>A0ABX7H2N3</accession>
<dbReference type="Proteomes" id="UP000663181">
    <property type="component" value="Chromosome"/>
</dbReference>
<dbReference type="InterPro" id="IPR007963">
    <property type="entry name" value="Peptidase_M61_catalytic"/>
</dbReference>
<evidence type="ECO:0000259" key="1">
    <source>
        <dbReference type="Pfam" id="PF05299"/>
    </source>
</evidence>
<dbReference type="PIRSF" id="PIRSF016493">
    <property type="entry name" value="Glycyl_aminpptds"/>
    <property type="match status" value="1"/>
</dbReference>
<dbReference type="InterPro" id="IPR036034">
    <property type="entry name" value="PDZ_sf"/>
</dbReference>
<dbReference type="Gene3D" id="1.10.390.10">
    <property type="entry name" value="Neutral Protease Domain 2"/>
    <property type="match status" value="1"/>
</dbReference>
<name>A0ABX7H2N3_9GAMM</name>
<dbReference type="SUPFAM" id="SSF50156">
    <property type="entry name" value="PDZ domain-like"/>
    <property type="match status" value="1"/>
</dbReference>
<proteinExistence type="predicted"/>
<keyword evidence="4" id="KW-1185">Reference proteome</keyword>
<gene>
    <name evidence="3" type="ORF">ISN74_10200</name>
</gene>
<organism evidence="3 4">
    <name type="scientific">Dyella caseinilytica</name>
    <dbReference type="NCBI Taxonomy" id="1849581"/>
    <lineage>
        <taxon>Bacteria</taxon>
        <taxon>Pseudomonadati</taxon>
        <taxon>Pseudomonadota</taxon>
        <taxon>Gammaproteobacteria</taxon>
        <taxon>Lysobacterales</taxon>
        <taxon>Rhodanobacteraceae</taxon>
        <taxon>Dyella</taxon>
    </lineage>
</organism>
<sequence length="608" mass="67254">MTSTVPQAIDRAFPGTVLLAVDASDTRHKVFHVHEKLPVVAGSDVTLLYPQWETASHAPTGLVSRLAGLMIRADGDVVSWSRDPYNPFAFHVHVPSAVHSLDLDFQYLSPATAHEGALSMTPALINVQWQSMLMYPAGYYVRDIPFAATLKLPPKFSAFTSLTVMHATDGLLQMAPVSLEALVDSPVYAGMHTRQIQLTHDAHPVFLDLLADTSPSLAVSDDTIARFARTVQGTEQLFGTPPWQRYEMLVSLSDDFPGPGGTEHLSSAENNLAPDFFTNEHQHVLESDLIWHELVHAWNGKHRVPQGLWTADFNMPADDSLLWVYEGQTQFWGEVLAARYGERSRQDTLDQWAFEAATMQALPARTWKSLADSSLDPVFDAGHHVTWKDWQRREDYYLEGPLFWLDIDAELRQRSHGKYSLNDLARRFFGGTNPDETSTYTFVDLCEALNRITPNDWAGLLKQKLDSHDDQGLLDGLTKNGYKLVFDATPTTYFLQNEQENGVTDLSFSIGLTVDAKGVVRSVAWEGPAFRAGVSVGTRIQMVDGAAFSVVNLKAAITASDHQAIQLAIEADGGDSTVEIPYHGALRYPHLARIPGTKDGLATVFAVP</sequence>
<dbReference type="InterPro" id="IPR040756">
    <property type="entry name" value="Peptidase_M61_N"/>
</dbReference>
<dbReference type="InterPro" id="IPR024191">
    <property type="entry name" value="Peptidase_M61"/>
</dbReference>
<dbReference type="EMBL" id="CP064030">
    <property type="protein sequence ID" value="QRN55655.1"/>
    <property type="molecule type" value="Genomic_DNA"/>
</dbReference>
<feature type="domain" description="Peptidase M61 catalytic" evidence="1">
    <location>
        <begin position="288"/>
        <end position="402"/>
    </location>
</feature>
<evidence type="ECO:0000313" key="3">
    <source>
        <dbReference type="EMBL" id="QRN55655.1"/>
    </source>
</evidence>
<reference evidence="3 4" key="1">
    <citation type="submission" date="2020-10" db="EMBL/GenBank/DDBJ databases">
        <title>Phylogeny of dyella-like bacteria.</title>
        <authorList>
            <person name="Fu J."/>
        </authorList>
    </citation>
    <scope>NUCLEOTIDE SEQUENCE [LARGE SCALE GENOMIC DNA]</scope>
    <source>
        <strain evidence="3 4">DHOB09</strain>
    </source>
</reference>
<evidence type="ECO:0000259" key="2">
    <source>
        <dbReference type="Pfam" id="PF17899"/>
    </source>
</evidence>
<dbReference type="Pfam" id="PF05299">
    <property type="entry name" value="Peptidase_M61"/>
    <property type="match status" value="1"/>
</dbReference>
<dbReference type="Pfam" id="PF17899">
    <property type="entry name" value="Peptidase_M61_N"/>
    <property type="match status" value="1"/>
</dbReference>